<keyword evidence="3" id="KW-0472">Membrane</keyword>
<gene>
    <name evidence="7" type="ORF">EZS27_007510</name>
</gene>
<dbReference type="SUPFAM" id="SSF53067">
    <property type="entry name" value="Actin-like ATPase domain"/>
    <property type="match status" value="2"/>
</dbReference>
<dbReference type="GO" id="GO:0009898">
    <property type="term" value="C:cytoplasmic side of plasma membrane"/>
    <property type="evidence" value="ECO:0007669"/>
    <property type="project" value="TreeGrafter"/>
</dbReference>
<evidence type="ECO:0000256" key="4">
    <source>
        <dbReference type="ARBA" id="ARBA00023306"/>
    </source>
</evidence>
<dbReference type="AlphaFoldDB" id="A0A5J4SFB4"/>
<dbReference type="PIRSF" id="PIRSF003101">
    <property type="entry name" value="FtsA"/>
    <property type="match status" value="1"/>
</dbReference>
<dbReference type="InterPro" id="IPR003494">
    <property type="entry name" value="SHS2_FtsA"/>
</dbReference>
<dbReference type="InterPro" id="IPR050696">
    <property type="entry name" value="FtsA/MreB"/>
</dbReference>
<dbReference type="InterPro" id="IPR043129">
    <property type="entry name" value="ATPase_NBD"/>
</dbReference>
<sequence>MSEFIAAIELGSYKMTGIAGRKNSDESLQILAYATENAFMSVRKGTVYNINKTAQGLTSLINRLEGQLQCSIAKVYVGVTGQSLHSVKNILRRDLKDGTIVLEHLVHEINDENYGTKYTDADILDIVPQEYKVGNSFQVDPVGVACNGLEGHFLNIIARSSVKKNLEHAFESAKIDMADMFVTPLVTASVTLSESEKRSGCVFIDFGSDTTTISIYKNNLLRFLTLLPLGSHNITHDIVSLQVEEEEAEYLKLAYGNAILEEYEDEKKSVYAPDNKTHAVKLGDLNNVIEARVEEIIANVWHQIQSSSYDDKLTAGIVMTGGGANLKNMDEALRRKTGWFKVRHAQFICNEVYDTKNVLPKDGTCNALLGLLAAGTENCCRLEEGFPNKNNQSITPATDLFEHDESLKKETEKPKNHHKEEEKKKTLKKTEKPKKGWLSGIKDLSDIFSDEEME</sequence>
<dbReference type="Gene3D" id="3.30.420.40">
    <property type="match status" value="1"/>
</dbReference>
<evidence type="ECO:0000256" key="1">
    <source>
        <dbReference type="ARBA" id="ARBA00022475"/>
    </source>
</evidence>
<evidence type="ECO:0000256" key="5">
    <source>
        <dbReference type="SAM" id="MobiDB-lite"/>
    </source>
</evidence>
<feature type="compositionally biased region" description="Basic and acidic residues" evidence="5">
    <location>
        <begin position="400"/>
        <end position="434"/>
    </location>
</feature>
<evidence type="ECO:0000256" key="2">
    <source>
        <dbReference type="ARBA" id="ARBA00022618"/>
    </source>
</evidence>
<name>A0A5J4SFB4_9ZZZZ</name>
<evidence type="ECO:0000259" key="6">
    <source>
        <dbReference type="SMART" id="SM00842"/>
    </source>
</evidence>
<feature type="domain" description="SHS2" evidence="6">
    <location>
        <begin position="5"/>
        <end position="191"/>
    </location>
</feature>
<dbReference type="InterPro" id="IPR020823">
    <property type="entry name" value="Cell_div_FtsA"/>
</dbReference>
<keyword evidence="4" id="KW-0131">Cell cycle</keyword>
<dbReference type="GO" id="GO:0032153">
    <property type="term" value="C:cell division site"/>
    <property type="evidence" value="ECO:0007669"/>
    <property type="project" value="TreeGrafter"/>
</dbReference>
<evidence type="ECO:0000313" key="7">
    <source>
        <dbReference type="EMBL" id="KAA6344864.1"/>
    </source>
</evidence>
<proteinExistence type="inferred from homology"/>
<dbReference type="PANTHER" id="PTHR32432">
    <property type="entry name" value="CELL DIVISION PROTEIN FTSA-RELATED"/>
    <property type="match status" value="1"/>
</dbReference>
<dbReference type="HAMAP" id="MF_02033">
    <property type="entry name" value="FtsA"/>
    <property type="match status" value="1"/>
</dbReference>
<protein>
    <submittedName>
        <fullName evidence="7">Cell division protein FtsA</fullName>
    </submittedName>
</protein>
<dbReference type="NCBIfam" id="TIGR01174">
    <property type="entry name" value="ftsA"/>
    <property type="match status" value="1"/>
</dbReference>
<evidence type="ECO:0000256" key="3">
    <source>
        <dbReference type="ARBA" id="ARBA00023136"/>
    </source>
</evidence>
<dbReference type="PANTHER" id="PTHR32432:SF4">
    <property type="entry name" value="CELL DIVISION PROTEIN FTSA"/>
    <property type="match status" value="1"/>
</dbReference>
<organism evidence="7">
    <name type="scientific">termite gut metagenome</name>
    <dbReference type="NCBI Taxonomy" id="433724"/>
    <lineage>
        <taxon>unclassified sequences</taxon>
        <taxon>metagenomes</taxon>
        <taxon>organismal metagenomes</taxon>
    </lineage>
</organism>
<keyword evidence="2 7" id="KW-0132">Cell division</keyword>
<keyword evidence="1" id="KW-1003">Cell membrane</keyword>
<comment type="caution">
    <text evidence="7">The sequence shown here is derived from an EMBL/GenBank/DDBJ whole genome shotgun (WGS) entry which is preliminary data.</text>
</comment>
<accession>A0A5J4SFB4</accession>
<dbReference type="GO" id="GO:0051301">
    <property type="term" value="P:cell division"/>
    <property type="evidence" value="ECO:0007669"/>
    <property type="project" value="UniProtKB-KW"/>
</dbReference>
<dbReference type="EMBL" id="SNRY01000196">
    <property type="protein sequence ID" value="KAA6344864.1"/>
    <property type="molecule type" value="Genomic_DNA"/>
</dbReference>
<dbReference type="Pfam" id="PF14450">
    <property type="entry name" value="FtsA"/>
    <property type="match status" value="1"/>
</dbReference>
<reference evidence="7" key="1">
    <citation type="submission" date="2019-03" db="EMBL/GenBank/DDBJ databases">
        <title>Single cell metagenomics reveals metabolic interactions within the superorganism composed of flagellate Streblomastix strix and complex community of Bacteroidetes bacteria on its surface.</title>
        <authorList>
            <person name="Treitli S.C."/>
            <person name="Kolisko M."/>
            <person name="Husnik F."/>
            <person name="Keeling P."/>
            <person name="Hampl V."/>
        </authorList>
    </citation>
    <scope>NUCLEOTIDE SEQUENCE</scope>
    <source>
        <strain evidence="7">STM</strain>
    </source>
</reference>
<dbReference type="SMART" id="SM00842">
    <property type="entry name" value="FtsA"/>
    <property type="match status" value="1"/>
</dbReference>
<feature type="region of interest" description="Disordered" evidence="5">
    <location>
        <begin position="387"/>
        <end position="434"/>
    </location>
</feature>